<protein>
    <submittedName>
        <fullName evidence="1">Uncharacterized protein</fullName>
    </submittedName>
</protein>
<dbReference type="RefSeq" id="WP_114319311.1">
    <property type="nucleotide sequence ID" value="NZ_FOOX01000023.1"/>
</dbReference>
<evidence type="ECO:0000313" key="2">
    <source>
        <dbReference type="Proteomes" id="UP000199337"/>
    </source>
</evidence>
<dbReference type="AlphaFoldDB" id="A0A1I2YXN8"/>
<evidence type="ECO:0000313" key="1">
    <source>
        <dbReference type="EMBL" id="SFH29956.1"/>
    </source>
</evidence>
<gene>
    <name evidence="1" type="ORF">SAMN05660649_04654</name>
</gene>
<sequence>MTRISQAQAREIRLLTRRKKKPVRISIVQWDAQLITGGVWIQIPFVPPTLNVWKDWYWAKQGRYKKDLIAASPGAAAGLSAAQVPVSNSELFTTTLPIDAETRWITMHLSFLWIALVKGGVLVDDNGCLVKVPR</sequence>
<organism evidence="1 2">
    <name type="scientific">Desulfotruncus arcticus DSM 17038</name>
    <dbReference type="NCBI Taxonomy" id="1121424"/>
    <lineage>
        <taxon>Bacteria</taxon>
        <taxon>Bacillati</taxon>
        <taxon>Bacillota</taxon>
        <taxon>Clostridia</taxon>
        <taxon>Eubacteriales</taxon>
        <taxon>Desulfallaceae</taxon>
        <taxon>Desulfotruncus</taxon>
    </lineage>
</organism>
<proteinExistence type="predicted"/>
<name>A0A1I2YXN8_9FIRM</name>
<reference evidence="2" key="1">
    <citation type="submission" date="2016-10" db="EMBL/GenBank/DDBJ databases">
        <authorList>
            <person name="Varghese N."/>
            <person name="Submissions S."/>
        </authorList>
    </citation>
    <scope>NUCLEOTIDE SEQUENCE [LARGE SCALE GENOMIC DNA]</scope>
    <source>
        <strain evidence="2">DSM 17038</strain>
    </source>
</reference>
<keyword evidence="2" id="KW-1185">Reference proteome</keyword>
<dbReference type="EMBL" id="FOOX01000023">
    <property type="protein sequence ID" value="SFH29956.1"/>
    <property type="molecule type" value="Genomic_DNA"/>
</dbReference>
<dbReference type="OrthoDB" id="2375410at2"/>
<dbReference type="Proteomes" id="UP000199337">
    <property type="component" value="Unassembled WGS sequence"/>
</dbReference>
<accession>A0A1I2YXN8</accession>